<evidence type="ECO:0000313" key="1">
    <source>
        <dbReference type="EMBL" id="KAJ6820981.1"/>
    </source>
</evidence>
<proteinExistence type="predicted"/>
<dbReference type="AlphaFoldDB" id="A0AAX6FYC3"/>
<accession>A0AAX6FYC3</accession>
<reference evidence="1" key="1">
    <citation type="journal article" date="2023" name="GigaByte">
        <title>Genome assembly of the bearded iris, Iris pallida Lam.</title>
        <authorList>
            <person name="Bruccoleri R.E."/>
            <person name="Oakeley E.J."/>
            <person name="Faust A.M.E."/>
            <person name="Altorfer M."/>
            <person name="Dessus-Babus S."/>
            <person name="Burckhardt D."/>
            <person name="Oertli M."/>
            <person name="Naumann U."/>
            <person name="Petersen F."/>
            <person name="Wong J."/>
        </authorList>
    </citation>
    <scope>NUCLEOTIDE SEQUENCE</scope>
    <source>
        <strain evidence="1">GSM-AAB239-AS_SAM_17_03QT</strain>
    </source>
</reference>
<dbReference type="EMBL" id="JANAVB010025196">
    <property type="protein sequence ID" value="KAJ6820981.1"/>
    <property type="molecule type" value="Genomic_DNA"/>
</dbReference>
<keyword evidence="2" id="KW-1185">Reference proteome</keyword>
<protein>
    <submittedName>
        <fullName evidence="1">NADH dehydrogenase subunit 6 (Plastid)</fullName>
    </submittedName>
</protein>
<comment type="caution">
    <text evidence="1">The sequence shown here is derived from an EMBL/GenBank/DDBJ whole genome shotgun (WGS) entry which is preliminary data.</text>
</comment>
<name>A0AAX6FYC3_IRIPA</name>
<reference evidence="1" key="2">
    <citation type="submission" date="2023-04" db="EMBL/GenBank/DDBJ databases">
        <authorList>
            <person name="Bruccoleri R.E."/>
            <person name="Oakeley E.J."/>
            <person name="Faust A.-M."/>
            <person name="Dessus-Babus S."/>
            <person name="Altorfer M."/>
            <person name="Burckhardt D."/>
            <person name="Oertli M."/>
            <person name="Naumann U."/>
            <person name="Petersen F."/>
            <person name="Wong J."/>
        </authorList>
    </citation>
    <scope>NUCLEOTIDE SEQUENCE</scope>
    <source>
        <strain evidence="1">GSM-AAB239-AS_SAM_17_03QT</strain>
        <tissue evidence="1">Leaf</tissue>
    </source>
</reference>
<dbReference type="Proteomes" id="UP001140949">
    <property type="component" value="Unassembled WGS sequence"/>
</dbReference>
<sequence>MEKISSFSCRLSNTSENVTRFILTKLSIISRHISALTTVRLMISP</sequence>
<organism evidence="1 2">
    <name type="scientific">Iris pallida</name>
    <name type="common">Sweet iris</name>
    <dbReference type="NCBI Taxonomy" id="29817"/>
    <lineage>
        <taxon>Eukaryota</taxon>
        <taxon>Viridiplantae</taxon>
        <taxon>Streptophyta</taxon>
        <taxon>Embryophyta</taxon>
        <taxon>Tracheophyta</taxon>
        <taxon>Spermatophyta</taxon>
        <taxon>Magnoliopsida</taxon>
        <taxon>Liliopsida</taxon>
        <taxon>Asparagales</taxon>
        <taxon>Iridaceae</taxon>
        <taxon>Iridoideae</taxon>
        <taxon>Irideae</taxon>
        <taxon>Iris</taxon>
    </lineage>
</organism>
<gene>
    <name evidence="1" type="ORF">M6B38_394635</name>
</gene>
<evidence type="ECO:0000313" key="2">
    <source>
        <dbReference type="Proteomes" id="UP001140949"/>
    </source>
</evidence>